<dbReference type="EMBL" id="BLIY01000017">
    <property type="protein sequence ID" value="GFE55054.1"/>
    <property type="molecule type" value="Genomic_DNA"/>
</dbReference>
<dbReference type="Proteomes" id="UP001057455">
    <property type="component" value="Unassembled WGS sequence"/>
</dbReference>
<comment type="caution">
    <text evidence="3">The sequence shown here is derived from an EMBL/GenBank/DDBJ whole genome shotgun (WGS) entry which is preliminary data.</text>
</comment>
<sequence>MTNSPPHSQCSYDYENRAGCENVSRHASSKDMCISQRSTIDSTDDVGEAYEDLYLLQEIAFDLPEMEGILLNTMSNMKHRNSFAFPAWFVEIFMASVHFVVMAAFIFLIGFIASFFMTTPTGFTGSVIWASERGKNEPIHKLFLVEDDPNNTLSLEGTLYLSHHVLNPTPFTASLSSLVSVYYLPRSDKSAQSSRMCLAENSWQNTAKVTELLKNPNEGIFKSADVIQPDLSFPGRHGSHAEENNEEHAQDDADDDPSCEDHSLVTLREVKRVKKHVYDLPLRIKDNSFFDAFTSYSIFSNNLHVITNVEPGLNEVSYLISINEKIPQIKETEKLRQLLLNDCQHGNLLLRLTSTDQRFETMFFGGDMLPQKFFPVSVPCQVTQKSQWRKDIAAVRREQSEAFAKQFALLLNMDTIYNPRCPLYSSENEDSHG</sequence>
<dbReference type="OrthoDB" id="360160at2759"/>
<organism evidence="3 4">
    <name type="scientific">Babesia ovis</name>
    <dbReference type="NCBI Taxonomy" id="5869"/>
    <lineage>
        <taxon>Eukaryota</taxon>
        <taxon>Sar</taxon>
        <taxon>Alveolata</taxon>
        <taxon>Apicomplexa</taxon>
        <taxon>Aconoidasida</taxon>
        <taxon>Piroplasmida</taxon>
        <taxon>Babesiidae</taxon>
        <taxon>Babesia</taxon>
    </lineage>
</organism>
<dbReference type="AlphaFoldDB" id="A0A9W5TBA2"/>
<keyword evidence="4" id="KW-1185">Reference proteome</keyword>
<protein>
    <submittedName>
        <fullName evidence="3">Uncharacterized protein</fullName>
    </submittedName>
</protein>
<evidence type="ECO:0000313" key="3">
    <source>
        <dbReference type="EMBL" id="GFE55054.1"/>
    </source>
</evidence>
<feature type="compositionally biased region" description="Basic and acidic residues" evidence="1">
    <location>
        <begin position="239"/>
        <end position="251"/>
    </location>
</feature>
<keyword evidence="2" id="KW-0812">Transmembrane</keyword>
<evidence type="ECO:0000313" key="4">
    <source>
        <dbReference type="Proteomes" id="UP001057455"/>
    </source>
</evidence>
<reference evidence="3" key="1">
    <citation type="submission" date="2019-12" db="EMBL/GenBank/DDBJ databases">
        <title>Genome sequence of Babesia ovis.</title>
        <authorList>
            <person name="Yamagishi J."/>
            <person name="Sevinc F."/>
            <person name="Xuan X."/>
        </authorList>
    </citation>
    <scope>NUCLEOTIDE SEQUENCE</scope>
    <source>
        <strain evidence="3">Selcuk</strain>
    </source>
</reference>
<accession>A0A9W5TBA2</accession>
<gene>
    <name evidence="3" type="ORF">BaOVIS_024580</name>
</gene>
<keyword evidence="2" id="KW-0472">Membrane</keyword>
<name>A0A9W5TBA2_BABOV</name>
<feature type="region of interest" description="Disordered" evidence="1">
    <location>
        <begin position="232"/>
        <end position="260"/>
    </location>
</feature>
<feature type="transmembrane region" description="Helical" evidence="2">
    <location>
        <begin position="83"/>
        <end position="116"/>
    </location>
</feature>
<proteinExistence type="predicted"/>
<evidence type="ECO:0000256" key="2">
    <source>
        <dbReference type="SAM" id="Phobius"/>
    </source>
</evidence>
<keyword evidence="2" id="KW-1133">Transmembrane helix</keyword>
<evidence type="ECO:0000256" key="1">
    <source>
        <dbReference type="SAM" id="MobiDB-lite"/>
    </source>
</evidence>